<keyword evidence="1" id="KW-0472">Membrane</keyword>
<evidence type="ECO:0000313" key="3">
    <source>
        <dbReference type="Proteomes" id="UP000012488"/>
    </source>
</evidence>
<dbReference type="Pfam" id="PF13289">
    <property type="entry name" value="SIR2_2"/>
    <property type="match status" value="1"/>
</dbReference>
<evidence type="ECO:0000313" key="2">
    <source>
        <dbReference type="EMBL" id="QGY06193.1"/>
    </source>
</evidence>
<keyword evidence="1" id="KW-1133">Transmembrane helix</keyword>
<reference evidence="2 3" key="1">
    <citation type="journal article" date="2012" name="Genet. Mol. Biol.">
        <title>Analysis of 16S rRNA and mxaF genes revealing insights into Methylobacterium niche-specific plant association.</title>
        <authorList>
            <person name="Dourado M.N."/>
            <person name="Andreote F.D."/>
            <person name="Dini-Andreote F."/>
            <person name="Conti R."/>
            <person name="Araujo J.M."/>
            <person name="Araujo W.L."/>
        </authorList>
    </citation>
    <scope>NUCLEOTIDE SEQUENCE [LARGE SCALE GENOMIC DNA]</scope>
    <source>
        <strain evidence="2 3">SR1.6/6</strain>
    </source>
</reference>
<keyword evidence="1" id="KW-0812">Transmembrane</keyword>
<feature type="transmembrane region" description="Helical" evidence="1">
    <location>
        <begin position="49"/>
        <end position="73"/>
    </location>
</feature>
<name>A0A6B9FU37_9HYPH</name>
<dbReference type="EMBL" id="CP043538">
    <property type="protein sequence ID" value="QGY06193.1"/>
    <property type="molecule type" value="Genomic_DNA"/>
</dbReference>
<proteinExistence type="predicted"/>
<evidence type="ECO:0000256" key="1">
    <source>
        <dbReference type="SAM" id="Phobius"/>
    </source>
</evidence>
<reference evidence="2 3" key="2">
    <citation type="journal article" date="2013" name="Genome Announc.">
        <title>Draft Genome Sequence of Methylobacterium mesophilicum Strain SR1.6/6, Isolated from Citrus sinensis.</title>
        <authorList>
            <person name="Marinho Almeida D."/>
            <person name="Dini-Andreote F."/>
            <person name="Camargo Neves A.A."/>
            <person name="Juca Ramos R.T."/>
            <person name="Andreote F.D."/>
            <person name="Carneiro A.R."/>
            <person name="Oliveira de Souza Lima A."/>
            <person name="Caracciolo Gomes de Sa P.H."/>
            <person name="Ribeiro Barbosa M.S."/>
            <person name="Araujo W.L."/>
            <person name="Silva A."/>
        </authorList>
    </citation>
    <scope>NUCLEOTIDE SEQUENCE [LARGE SCALE GENOMIC DNA]</scope>
    <source>
        <strain evidence="2 3">SR1.6/6</strain>
    </source>
</reference>
<dbReference type="OrthoDB" id="9808492at2"/>
<organism evidence="2 3">
    <name type="scientific">Methylobacterium mesophilicum SR1.6/6</name>
    <dbReference type="NCBI Taxonomy" id="908290"/>
    <lineage>
        <taxon>Bacteria</taxon>
        <taxon>Pseudomonadati</taxon>
        <taxon>Pseudomonadota</taxon>
        <taxon>Alphaproteobacteria</taxon>
        <taxon>Hyphomicrobiales</taxon>
        <taxon>Methylobacteriaceae</taxon>
        <taxon>Methylobacterium</taxon>
    </lineage>
</organism>
<dbReference type="KEGG" id="mmes:MMSR116_14605"/>
<gene>
    <name evidence="2" type="ORF">MMSR116_14605</name>
</gene>
<dbReference type="AlphaFoldDB" id="A0A6B9FU37"/>
<sequence>MINDAIQVRYPLLAEPATNLYEHVEGLVRAHWQRTVPEFLRREPHYEDLLYAIFAVAAAYPAGAATSALGAVVTAKGMPNVSLFGRQATPVGPDTLRDLGRASVDAVVEAFRERCAASEADKASEFAKLQVLVAALQAEFDIAVVTLNYDNVMYRAFPGIETGFDPATGMFDQERILRRSGWACMLHLHGSVHFDMEPGSTGDMHEIRWQPDIRGRFHQNAGGRSTRSHVEGIDFPTSVIVAGYGKTTQILKRPFRTYYSELDRLVAGCDAVLFAGYGFGDEHLTVAFEGFRDARNRPVAVIDFAWDDAMTMGGADLGGPNAMVDEMVRTFLTEPRTMRALGYAAPQTVADLKAAREFETCVDPATPLAVWYNGMLAACEEPAKVLARLA</sequence>
<protein>
    <submittedName>
        <fullName evidence="2">Uncharacterized protein</fullName>
    </submittedName>
</protein>
<accession>A0A6B9FU37</accession>
<dbReference type="Proteomes" id="UP000012488">
    <property type="component" value="Chromosome"/>
</dbReference>